<comment type="caution">
    <text evidence="1">The sequence shown here is derived from an EMBL/GenBank/DDBJ whole genome shotgun (WGS) entry which is preliminary data.</text>
</comment>
<dbReference type="Proteomes" id="UP000448943">
    <property type="component" value="Unassembled WGS sequence"/>
</dbReference>
<dbReference type="OrthoDB" id="2353476at2"/>
<accession>A0A6N9Q1E4</accession>
<sequence>MFDKLYDVNENTHVNFIGFTSENFRYDFAFVYTDNFFGKPLVVCMQTGRSSLLCFDDLDNLDYLQRIFGINEVEAEELSDFLKHRIPSVPNLAQY</sequence>
<dbReference type="Pfam" id="PF11256">
    <property type="entry name" value="SAV0927-like"/>
    <property type="match status" value="1"/>
</dbReference>
<dbReference type="InterPro" id="IPR021415">
    <property type="entry name" value="SAV0927-like"/>
</dbReference>
<dbReference type="AlphaFoldDB" id="A0A6N9Q1E4"/>
<reference evidence="1 2" key="1">
    <citation type="submission" date="2019-01" db="EMBL/GenBank/DDBJ databases">
        <title>Chengkuizengella sp. nov., isolated from deep-sea sediment of East Pacific Ocean.</title>
        <authorList>
            <person name="Yang J."/>
            <person name="Lai Q."/>
            <person name="Shao Z."/>
        </authorList>
    </citation>
    <scope>NUCLEOTIDE SEQUENCE [LARGE SCALE GENOMIC DNA]</scope>
    <source>
        <strain evidence="1 2">YPA3-1-1</strain>
    </source>
</reference>
<keyword evidence="2" id="KW-1185">Reference proteome</keyword>
<organism evidence="1 2">
    <name type="scientific">Chengkuizengella marina</name>
    <dbReference type="NCBI Taxonomy" id="2507566"/>
    <lineage>
        <taxon>Bacteria</taxon>
        <taxon>Bacillati</taxon>
        <taxon>Bacillota</taxon>
        <taxon>Bacilli</taxon>
        <taxon>Bacillales</taxon>
        <taxon>Paenibacillaceae</taxon>
        <taxon>Chengkuizengella</taxon>
    </lineage>
</organism>
<evidence type="ECO:0000313" key="2">
    <source>
        <dbReference type="Proteomes" id="UP000448943"/>
    </source>
</evidence>
<dbReference type="RefSeq" id="WP_160645832.1">
    <property type="nucleotide sequence ID" value="NZ_SIJB01000020.1"/>
</dbReference>
<proteinExistence type="predicted"/>
<dbReference type="EMBL" id="SIJB01000020">
    <property type="protein sequence ID" value="NBI29032.1"/>
    <property type="molecule type" value="Genomic_DNA"/>
</dbReference>
<name>A0A6N9Q1E4_9BACL</name>
<protein>
    <submittedName>
        <fullName evidence="1">DUF3055 domain-containing protein</fullName>
    </submittedName>
</protein>
<evidence type="ECO:0000313" key="1">
    <source>
        <dbReference type="EMBL" id="NBI29032.1"/>
    </source>
</evidence>
<gene>
    <name evidence="1" type="ORF">ERL59_08675</name>
</gene>